<feature type="compositionally biased region" description="Acidic residues" evidence="1">
    <location>
        <begin position="111"/>
        <end position="120"/>
    </location>
</feature>
<dbReference type="PANTHER" id="PTHR14554">
    <property type="entry name" value="GENE, 49416-RELATED"/>
    <property type="match status" value="1"/>
</dbReference>
<sequence length="120" mass="13795">MVSTTINRPKKALYKNLNKLRRVKKQRKKKNKAPRQSEIPDPEIIPAGVLKKRMTSARANITLSGKKKRKILKQIRRTQTENAKMDVAVTSSQGRPKVKNSTRKNPKLSLTDEDVEMEEM</sequence>
<evidence type="ECO:0000256" key="1">
    <source>
        <dbReference type="SAM" id="MobiDB-lite"/>
    </source>
</evidence>
<accession>A0ABP0F4L3</accession>
<gene>
    <name evidence="2" type="ORF">CVLEPA_LOCUS4322</name>
</gene>
<feature type="region of interest" description="Disordered" evidence="1">
    <location>
        <begin position="1"/>
        <end position="43"/>
    </location>
</feature>
<dbReference type="Pfam" id="PF17719">
    <property type="entry name" value="DUF5564"/>
    <property type="match status" value="1"/>
</dbReference>
<dbReference type="EMBL" id="CAWYQH010000013">
    <property type="protein sequence ID" value="CAK8674639.1"/>
    <property type="molecule type" value="Genomic_DNA"/>
</dbReference>
<evidence type="ECO:0000313" key="3">
    <source>
        <dbReference type="Proteomes" id="UP001642483"/>
    </source>
</evidence>
<feature type="compositionally biased region" description="Basic residues" evidence="1">
    <location>
        <begin position="96"/>
        <end position="106"/>
    </location>
</feature>
<organism evidence="2 3">
    <name type="scientific">Clavelina lepadiformis</name>
    <name type="common">Light-bulb sea squirt</name>
    <name type="synonym">Ascidia lepadiformis</name>
    <dbReference type="NCBI Taxonomy" id="159417"/>
    <lineage>
        <taxon>Eukaryota</taxon>
        <taxon>Metazoa</taxon>
        <taxon>Chordata</taxon>
        <taxon>Tunicata</taxon>
        <taxon>Ascidiacea</taxon>
        <taxon>Aplousobranchia</taxon>
        <taxon>Clavelinidae</taxon>
        <taxon>Clavelina</taxon>
    </lineage>
</organism>
<keyword evidence="3" id="KW-1185">Reference proteome</keyword>
<feature type="region of interest" description="Disordered" evidence="1">
    <location>
        <begin position="78"/>
        <end position="120"/>
    </location>
</feature>
<feature type="compositionally biased region" description="Basic residues" evidence="1">
    <location>
        <begin position="8"/>
        <end position="33"/>
    </location>
</feature>
<dbReference type="PANTHER" id="PTHR14554:SF1">
    <property type="entry name" value="CHROMOSOME 11 OPEN READING FRAME 98"/>
    <property type="match status" value="1"/>
</dbReference>
<evidence type="ECO:0000313" key="2">
    <source>
        <dbReference type="EMBL" id="CAK8674639.1"/>
    </source>
</evidence>
<proteinExistence type="predicted"/>
<reference evidence="2 3" key="1">
    <citation type="submission" date="2024-02" db="EMBL/GenBank/DDBJ databases">
        <authorList>
            <person name="Daric V."/>
            <person name="Darras S."/>
        </authorList>
    </citation>
    <scope>NUCLEOTIDE SEQUENCE [LARGE SCALE GENOMIC DNA]</scope>
</reference>
<dbReference type="Proteomes" id="UP001642483">
    <property type="component" value="Unassembled WGS sequence"/>
</dbReference>
<dbReference type="InterPro" id="IPR037691">
    <property type="entry name" value="C11orf98"/>
</dbReference>
<name>A0ABP0F4L3_CLALP</name>
<protein>
    <submittedName>
        <fullName evidence="2">Uncharacterized protein</fullName>
    </submittedName>
</protein>
<comment type="caution">
    <text evidence="2">The sequence shown here is derived from an EMBL/GenBank/DDBJ whole genome shotgun (WGS) entry which is preliminary data.</text>
</comment>